<dbReference type="Pfam" id="PF07940">
    <property type="entry name" value="Hepar_II_III_C"/>
    <property type="match status" value="1"/>
</dbReference>
<dbReference type="InterPro" id="IPR012480">
    <property type="entry name" value="Hepar_II_III_C"/>
</dbReference>
<proteinExistence type="predicted"/>
<evidence type="ECO:0000256" key="2">
    <source>
        <dbReference type="SAM" id="MobiDB-lite"/>
    </source>
</evidence>
<accession>A0A1H5M2P5</accession>
<dbReference type="Gene3D" id="2.70.98.70">
    <property type="match status" value="1"/>
</dbReference>
<dbReference type="STRING" id="648782.SAMN04488554_3116"/>
<feature type="domain" description="Heparinase II/III-like C-terminal" evidence="3">
    <location>
        <begin position="466"/>
        <end position="576"/>
    </location>
</feature>
<feature type="compositionally biased region" description="Polar residues" evidence="2">
    <location>
        <begin position="1"/>
        <end position="14"/>
    </location>
</feature>
<evidence type="ECO:0000313" key="5">
    <source>
        <dbReference type="Proteomes" id="UP000199220"/>
    </source>
</evidence>
<organism evidence="4 5">
    <name type="scientific">Ruania alba</name>
    <dbReference type="NCBI Taxonomy" id="648782"/>
    <lineage>
        <taxon>Bacteria</taxon>
        <taxon>Bacillati</taxon>
        <taxon>Actinomycetota</taxon>
        <taxon>Actinomycetes</taxon>
        <taxon>Micrococcales</taxon>
        <taxon>Ruaniaceae</taxon>
        <taxon>Ruania</taxon>
    </lineage>
</organism>
<dbReference type="Proteomes" id="UP000199220">
    <property type="component" value="Unassembled WGS sequence"/>
</dbReference>
<sequence length="697" mass="76693">MTSDGADASKSQLRANLRSPGPLAMQSSSETTNLRDHAAIAGPSSSGRTLAAILPLERIAATAPHPGLWQPYAVMGDRKYWNQVDPGSRINILRSAEQYSEGRWPPLLASDYLCYARSGERAPYEEPYLARRSMLIAYALAAVLTGDEAWLERSVDGIMQVCEETSWVVPAHASSSIGRRMRVPDPQLRTVDIFGAETAATLAWIDRILGDRLDDTAPGIRDRIHGEVERRILEPFLASSEWRWLRAGANNWNPWIHANILTCTLLLGRDHEVIIQTIARCVEGLDKFLIGYKDDGACEEGPTYWWRAAGSLGDCLALLHDATDGGLNGYQHPLVAPMTRFLPAVHIGGPWYSNFADGSARPDRGADAHVLYLLGRRTNQPDVSEHALAMASAWARSESVYGSPPTIVGRLTSIGRVLASITDFEFQAEVERGNSGYMLPRRAWYSENQILTLRERSGSTDGLFLAAKGGGNGDSHNHNDVGSFIVGLDGRPLIVDVGVERYTAKTFGPERYDIWTMQSSSHNLPEVDGVQQGSGPEFHASNVVYSPGETEDRLVVDIDGAYPKRAGMVAWTRTFRFCRLAPCRAVGDPESSTAAIRVEDSWSLNGSPTSLVWHLMCAVRPKVRGRGRIGFQGSAGRSLELDFDGSRFKSEIDEVALQDPQLRRVWGEKLFRIRIIALENARSMSGVVSMGFRSSEV</sequence>
<gene>
    <name evidence="4" type="ORF">SAMN04488554_3116</name>
</gene>
<dbReference type="Gene3D" id="1.50.10.100">
    <property type="entry name" value="Chondroitin AC/alginate lyase"/>
    <property type="match status" value="1"/>
</dbReference>
<name>A0A1H5M2P5_9MICO</name>
<dbReference type="InterPro" id="IPR008929">
    <property type="entry name" value="Chondroitin_lyas"/>
</dbReference>
<dbReference type="AlphaFoldDB" id="A0A1H5M2P5"/>
<dbReference type="EMBL" id="FNTX01000002">
    <property type="protein sequence ID" value="SEE83546.1"/>
    <property type="molecule type" value="Genomic_DNA"/>
</dbReference>
<dbReference type="GO" id="GO:0030313">
    <property type="term" value="C:cell envelope"/>
    <property type="evidence" value="ECO:0007669"/>
    <property type="project" value="UniProtKB-SubCell"/>
</dbReference>
<protein>
    <submittedName>
        <fullName evidence="4">Heparinase II/III-like protein</fullName>
    </submittedName>
</protein>
<comment type="subcellular location">
    <subcellularLocation>
        <location evidence="1">Cell envelope</location>
    </subcellularLocation>
</comment>
<reference evidence="5" key="1">
    <citation type="submission" date="2016-10" db="EMBL/GenBank/DDBJ databases">
        <authorList>
            <person name="Varghese N."/>
            <person name="Submissions S."/>
        </authorList>
    </citation>
    <scope>NUCLEOTIDE SEQUENCE [LARGE SCALE GENOMIC DNA]</scope>
    <source>
        <strain evidence="5">DSM 21368</strain>
    </source>
</reference>
<evidence type="ECO:0000313" key="4">
    <source>
        <dbReference type="EMBL" id="SEE83546.1"/>
    </source>
</evidence>
<evidence type="ECO:0000256" key="1">
    <source>
        <dbReference type="ARBA" id="ARBA00004196"/>
    </source>
</evidence>
<evidence type="ECO:0000259" key="3">
    <source>
        <dbReference type="Pfam" id="PF07940"/>
    </source>
</evidence>
<dbReference type="SUPFAM" id="SSF48230">
    <property type="entry name" value="Chondroitin AC/alginate lyase"/>
    <property type="match status" value="1"/>
</dbReference>
<dbReference type="GO" id="GO:0016829">
    <property type="term" value="F:lyase activity"/>
    <property type="evidence" value="ECO:0007669"/>
    <property type="project" value="InterPro"/>
</dbReference>
<keyword evidence="5" id="KW-1185">Reference proteome</keyword>
<feature type="region of interest" description="Disordered" evidence="2">
    <location>
        <begin position="1"/>
        <end position="33"/>
    </location>
</feature>